<organism evidence="5 6">
    <name type="scientific">Myroides odoratimimus</name>
    <dbReference type="NCBI Taxonomy" id="76832"/>
    <lineage>
        <taxon>Bacteria</taxon>
        <taxon>Pseudomonadati</taxon>
        <taxon>Bacteroidota</taxon>
        <taxon>Flavobacteriia</taxon>
        <taxon>Flavobacteriales</taxon>
        <taxon>Flavobacteriaceae</taxon>
        <taxon>Myroides</taxon>
    </lineage>
</organism>
<keyword evidence="2" id="KW-0812">Transmembrane</keyword>
<dbReference type="Pfam" id="PF02674">
    <property type="entry name" value="Colicin_V"/>
    <property type="match status" value="1"/>
</dbReference>
<evidence type="ECO:0000313" key="6">
    <source>
        <dbReference type="Proteomes" id="UP000069030"/>
    </source>
</evidence>
<proteinExistence type="predicted"/>
<name>A0A0U2N343_9FLAO</name>
<protein>
    <submittedName>
        <fullName evidence="5">Colicin V production protein</fullName>
    </submittedName>
</protein>
<dbReference type="GO" id="GO:0009403">
    <property type="term" value="P:toxin biosynthetic process"/>
    <property type="evidence" value="ECO:0007669"/>
    <property type="project" value="InterPro"/>
</dbReference>
<dbReference type="GO" id="GO:0016020">
    <property type="term" value="C:membrane"/>
    <property type="evidence" value="ECO:0007669"/>
    <property type="project" value="UniProtKB-SubCell"/>
</dbReference>
<gene>
    <name evidence="5" type="ORF">AS202_05090</name>
</gene>
<dbReference type="PANTHER" id="PTHR37306">
    <property type="entry name" value="COLICIN V PRODUCTION PROTEIN"/>
    <property type="match status" value="1"/>
</dbReference>
<dbReference type="eggNOG" id="COG1286">
    <property type="taxonomic scope" value="Bacteria"/>
</dbReference>
<evidence type="ECO:0000256" key="1">
    <source>
        <dbReference type="ARBA" id="ARBA00004141"/>
    </source>
</evidence>
<dbReference type="RefSeq" id="WP_006258005.1">
    <property type="nucleotide sequence ID" value="NZ_BCMQ01000002.1"/>
</dbReference>
<accession>A0A0U2N343</accession>
<dbReference type="EMBL" id="CP013690">
    <property type="protein sequence ID" value="ALU25549.1"/>
    <property type="molecule type" value="Genomic_DNA"/>
</dbReference>
<comment type="subcellular location">
    <subcellularLocation>
        <location evidence="1">Membrane</location>
        <topology evidence="1">Multi-pass membrane protein</topology>
    </subcellularLocation>
</comment>
<dbReference type="KEGG" id="mod:AS202_05090"/>
<dbReference type="PANTHER" id="PTHR37306:SF1">
    <property type="entry name" value="COLICIN V PRODUCTION PROTEIN"/>
    <property type="match status" value="1"/>
</dbReference>
<evidence type="ECO:0000313" key="5">
    <source>
        <dbReference type="EMBL" id="ALU25549.1"/>
    </source>
</evidence>
<evidence type="ECO:0000256" key="3">
    <source>
        <dbReference type="ARBA" id="ARBA00022989"/>
    </source>
</evidence>
<dbReference type="Proteomes" id="UP000069030">
    <property type="component" value="Chromosome"/>
</dbReference>
<reference evidence="5 6" key="1">
    <citation type="journal article" date="2016" name="J. Zhejiang Univ. Sci. B">
        <title>Antibiotic resistance mechanisms of Myroides sp.</title>
        <authorList>
            <person name="Hu S."/>
            <person name="Yuan S."/>
            <person name="Qu H."/>
            <person name="Jiang T."/>
            <person name="Zhou Y."/>
            <person name="Wang M."/>
            <person name="Ming D."/>
        </authorList>
    </citation>
    <scope>NUCLEOTIDE SEQUENCE [LARGE SCALE GENOMIC DNA]</scope>
    <source>
        <strain evidence="5 6">PR63039</strain>
    </source>
</reference>
<evidence type="ECO:0000256" key="2">
    <source>
        <dbReference type="ARBA" id="ARBA00022692"/>
    </source>
</evidence>
<evidence type="ECO:0000256" key="4">
    <source>
        <dbReference type="ARBA" id="ARBA00023136"/>
    </source>
</evidence>
<sequence>MFLDIICLIAVIFAIIKGARDGFFISVVSFLSLFIGIIGALKFSNIIKEFLMNSLGWESPSIPLLAFVLAFVLAVLAARFIAQLATKFVQAVFLGLFNRLFGAVFQILIVILVGSIFLSIFDEVNAIFKFVSHETLMNSTSYKIYVSLSESVLPSLYDLVKSLFSKSIDMIQDIKEPETI</sequence>
<keyword evidence="3" id="KW-1133">Transmembrane helix</keyword>
<dbReference type="AlphaFoldDB" id="A0A0U2N343"/>
<keyword evidence="4" id="KW-0472">Membrane</keyword>
<dbReference type="InterPro" id="IPR003825">
    <property type="entry name" value="Colicin-V_CvpA"/>
</dbReference>